<dbReference type="PANTHER" id="PTHR12980:SF0">
    <property type="entry name" value="CYTOCHROME B-C1 COMPLEX SUBUNIT 9"/>
    <property type="match status" value="1"/>
</dbReference>
<keyword evidence="8" id="KW-1133">Transmembrane helix</keyword>
<organism evidence="17 18">
    <name type="scientific">Falco tinnunculus</name>
    <name type="common">Common kestrel</name>
    <dbReference type="NCBI Taxonomy" id="100819"/>
    <lineage>
        <taxon>Eukaryota</taxon>
        <taxon>Metazoa</taxon>
        <taxon>Chordata</taxon>
        <taxon>Craniata</taxon>
        <taxon>Vertebrata</taxon>
        <taxon>Euteleostomi</taxon>
        <taxon>Archelosauria</taxon>
        <taxon>Archosauria</taxon>
        <taxon>Dinosauria</taxon>
        <taxon>Saurischia</taxon>
        <taxon>Theropoda</taxon>
        <taxon>Coelurosauria</taxon>
        <taxon>Aves</taxon>
        <taxon>Neognathae</taxon>
        <taxon>Neoaves</taxon>
        <taxon>Telluraves</taxon>
        <taxon>Australaves</taxon>
        <taxon>Falconiformes</taxon>
        <taxon>Falconidae</taxon>
        <taxon>Falco</taxon>
    </lineage>
</organism>
<keyword evidence="5" id="KW-0812">Transmembrane</keyword>
<name>A0A8C4UG31_FALTI</name>
<evidence type="ECO:0000256" key="5">
    <source>
        <dbReference type="ARBA" id="ARBA00022692"/>
    </source>
</evidence>
<evidence type="ECO:0000256" key="16">
    <source>
        <dbReference type="SAM" id="MobiDB-lite"/>
    </source>
</evidence>
<dbReference type="Pfam" id="PF05365">
    <property type="entry name" value="UCR_UQCRX_QCR9"/>
    <property type="match status" value="1"/>
</dbReference>
<feature type="region of interest" description="Disordered" evidence="16">
    <location>
        <begin position="13"/>
        <end position="147"/>
    </location>
</feature>
<dbReference type="InterPro" id="IPR008027">
    <property type="entry name" value="QCR9"/>
</dbReference>
<reference evidence="17" key="1">
    <citation type="submission" date="2025-08" db="UniProtKB">
        <authorList>
            <consortium name="Ensembl"/>
        </authorList>
    </citation>
    <scope>IDENTIFICATION</scope>
</reference>
<feature type="compositionally biased region" description="Pro residues" evidence="16">
    <location>
        <begin position="111"/>
        <end position="127"/>
    </location>
</feature>
<evidence type="ECO:0000256" key="3">
    <source>
        <dbReference type="ARBA" id="ARBA00022448"/>
    </source>
</evidence>
<keyword evidence="10" id="KW-0472">Membrane</keyword>
<dbReference type="Ensembl" id="ENSFTIT00000011627.1">
    <property type="protein sequence ID" value="ENSFTIP00000011138.1"/>
    <property type="gene ID" value="ENSFTIG00000007466.1"/>
</dbReference>
<evidence type="ECO:0000256" key="11">
    <source>
        <dbReference type="ARBA" id="ARBA00064262"/>
    </source>
</evidence>
<evidence type="ECO:0000313" key="18">
    <source>
        <dbReference type="Proteomes" id="UP000694562"/>
    </source>
</evidence>
<dbReference type="InterPro" id="IPR036656">
    <property type="entry name" value="QCR9_sf"/>
</dbReference>
<evidence type="ECO:0000256" key="6">
    <source>
        <dbReference type="ARBA" id="ARBA00022792"/>
    </source>
</evidence>
<dbReference type="FunFam" id="1.20.5.260:FF:000001">
    <property type="entry name" value="Cytochrome b-c1 complex subunit 9"/>
    <property type="match status" value="1"/>
</dbReference>
<comment type="subunit">
    <text evidence="11">Component of the ubiquinol-cytochrome c oxidoreductase (cytochrome b-c1 complex, complex III, CIII), a multisubunit enzyme composed of 11 subunits. The complex is composed of 3 respiratory subunits cytochrome b, cytochrome c1 and Rieske protein UQCRFS1, 2 core protein subunits UQCRC1/QCR1 and UQCRC2/QCR2, and 6 low-molecular weight protein subunits UQCRH/QCR6, UQCRB/QCR7, UQCRQ/QCR8, UQCR10/QCR9, UQCR11/QCR10 and subunit 9, the cleavage product of Rieske protein UQCRFS1. The complex exists as an obligatory dimer and forms supercomplexes (SCs) in the inner mitochondrial membrane with NADH-ubiquinone oxidoreductase (complex I, CI) and cytochrome c oxidase (complex IV, CIV), resulting in different assemblies (supercomplex SCI(1)III(2)IV(1) and megacomplex MCI(2)III(2)IV(2)). Interacts with STMP1.</text>
</comment>
<dbReference type="OrthoDB" id="44067at2759"/>
<evidence type="ECO:0000256" key="2">
    <source>
        <dbReference type="ARBA" id="ARBA00007856"/>
    </source>
</evidence>
<reference evidence="17" key="2">
    <citation type="submission" date="2025-09" db="UniProtKB">
        <authorList>
            <consortium name="Ensembl"/>
        </authorList>
    </citation>
    <scope>IDENTIFICATION</scope>
</reference>
<protein>
    <recommendedName>
        <fullName evidence="12">Cytochrome b-c1 complex subunit 9</fullName>
    </recommendedName>
    <alternativeName>
        <fullName evidence="13">Complex III subunit X</fullName>
    </alternativeName>
    <alternativeName>
        <fullName evidence="14">Cytochrome c1 non-heme 7 kDa protein</fullName>
    </alternativeName>
    <alternativeName>
        <fullName evidence="15">Ubiquinol-cytochrome c reductase complex 7.2 kDa protein</fullName>
    </alternativeName>
</protein>
<dbReference type="Gene3D" id="1.20.5.260">
    <property type="entry name" value="Cytochrome b-c1 complex subunit 9"/>
    <property type="match status" value="1"/>
</dbReference>
<comment type="subcellular location">
    <subcellularLocation>
        <location evidence="1">Mitochondrion inner membrane</location>
        <topology evidence="1">Single-pass membrane protein</topology>
    </subcellularLocation>
</comment>
<evidence type="ECO:0000256" key="4">
    <source>
        <dbReference type="ARBA" id="ARBA00022660"/>
    </source>
</evidence>
<evidence type="ECO:0000256" key="14">
    <source>
        <dbReference type="ARBA" id="ARBA00077752"/>
    </source>
</evidence>
<dbReference type="GO" id="GO:0045275">
    <property type="term" value="C:respiratory chain complex III"/>
    <property type="evidence" value="ECO:0007669"/>
    <property type="project" value="InterPro"/>
</dbReference>
<comment type="similarity">
    <text evidence="2">Belongs to the UQCR10/QCR9 family.</text>
</comment>
<evidence type="ECO:0000256" key="7">
    <source>
        <dbReference type="ARBA" id="ARBA00022982"/>
    </source>
</evidence>
<dbReference type="SUPFAM" id="SSF81514">
    <property type="entry name" value="Subunit X (non-heme 7 kDa protein) of cytochrome bc1 complex (Ubiquinol-cytochrome c reductase)"/>
    <property type="match status" value="1"/>
</dbReference>
<feature type="compositionally biased region" description="Low complexity" evidence="16">
    <location>
        <begin position="128"/>
        <end position="137"/>
    </location>
</feature>
<evidence type="ECO:0000256" key="15">
    <source>
        <dbReference type="ARBA" id="ARBA00082249"/>
    </source>
</evidence>
<sequence length="214" mass="23400">MRTRTQNLFLRFTLRRSPWQGVSPAPDSTASTRPTPQRGSSPKALHFAVAEVRPAAHRPAQTGPRHPRKGTVKPRDAPRGPLKGRPACREEKGRQEEAVPYPTGRARPSTRLPPPRPPPSPHSPPAGPGRAVPAGSVPSPPSGLRAAHAQGGGKMVLLRQAYSVLFRRTSTFALTIVLGAVLFERAFDQGADAIFEHLNEGKLWKHIKHKYEEK</sequence>
<feature type="compositionally biased region" description="Polar residues" evidence="16">
    <location>
        <begin position="26"/>
        <end position="40"/>
    </location>
</feature>
<evidence type="ECO:0000256" key="9">
    <source>
        <dbReference type="ARBA" id="ARBA00023128"/>
    </source>
</evidence>
<evidence type="ECO:0000256" key="8">
    <source>
        <dbReference type="ARBA" id="ARBA00022989"/>
    </source>
</evidence>
<feature type="compositionally biased region" description="Basic and acidic residues" evidence="16">
    <location>
        <begin position="87"/>
        <end position="97"/>
    </location>
</feature>
<dbReference type="GO" id="GO:0006122">
    <property type="term" value="P:mitochondrial electron transport, ubiquinol to cytochrome c"/>
    <property type="evidence" value="ECO:0007669"/>
    <property type="project" value="InterPro"/>
</dbReference>
<dbReference type="GO" id="GO:0005743">
    <property type="term" value="C:mitochondrial inner membrane"/>
    <property type="evidence" value="ECO:0007669"/>
    <property type="project" value="UniProtKB-SubCell"/>
</dbReference>
<keyword evidence="3" id="KW-0813">Transport</keyword>
<keyword evidence="9" id="KW-0496">Mitochondrion</keyword>
<accession>A0A8C4UG31</accession>
<dbReference type="Proteomes" id="UP000694562">
    <property type="component" value="Unplaced"/>
</dbReference>
<evidence type="ECO:0000256" key="13">
    <source>
        <dbReference type="ARBA" id="ARBA00076299"/>
    </source>
</evidence>
<evidence type="ECO:0000256" key="12">
    <source>
        <dbReference type="ARBA" id="ARBA00068509"/>
    </source>
</evidence>
<keyword evidence="6" id="KW-0999">Mitochondrion inner membrane</keyword>
<keyword evidence="18" id="KW-1185">Reference proteome</keyword>
<dbReference type="PANTHER" id="PTHR12980">
    <property type="entry name" value="UBIQUINOL-CYTOCHROME C REDUCTASE COMPLEX, SUBUNIT X"/>
    <property type="match status" value="1"/>
</dbReference>
<evidence type="ECO:0000256" key="1">
    <source>
        <dbReference type="ARBA" id="ARBA00004434"/>
    </source>
</evidence>
<proteinExistence type="inferred from homology"/>
<keyword evidence="4" id="KW-0679">Respiratory chain</keyword>
<keyword evidence="7" id="KW-0249">Electron transport</keyword>
<dbReference type="AlphaFoldDB" id="A0A8C4UG31"/>
<evidence type="ECO:0000256" key="10">
    <source>
        <dbReference type="ARBA" id="ARBA00023136"/>
    </source>
</evidence>
<evidence type="ECO:0000313" key="17">
    <source>
        <dbReference type="Ensembl" id="ENSFTIP00000011138.1"/>
    </source>
</evidence>